<keyword evidence="7" id="KW-0472">Membrane</keyword>
<dbReference type="GO" id="GO:0005886">
    <property type="term" value="C:plasma membrane"/>
    <property type="evidence" value="ECO:0007669"/>
    <property type="project" value="UniProtKB-SubCell"/>
</dbReference>
<organism evidence="9 10">
    <name type="scientific">Candidatus Taylorbacteria bacterium RIFCSPLOWO2_12_FULL_47_20</name>
    <dbReference type="NCBI Taxonomy" id="1802335"/>
    <lineage>
        <taxon>Bacteria</taxon>
        <taxon>Candidatus Tayloriibacteriota</taxon>
    </lineage>
</organism>
<dbReference type="PROSITE" id="PS00211">
    <property type="entry name" value="ABC_TRANSPORTER_1"/>
    <property type="match status" value="1"/>
</dbReference>
<keyword evidence="6" id="KW-1133">Transmembrane helix</keyword>
<evidence type="ECO:0000256" key="1">
    <source>
        <dbReference type="ARBA" id="ARBA00004651"/>
    </source>
</evidence>
<dbReference type="PANTHER" id="PTHR43394">
    <property type="entry name" value="ATP-DEPENDENT PERMEASE MDL1, MITOCHONDRIAL"/>
    <property type="match status" value="1"/>
</dbReference>
<dbReference type="InterPro" id="IPR036640">
    <property type="entry name" value="ABC1_TM_sf"/>
</dbReference>
<dbReference type="GO" id="GO:0016887">
    <property type="term" value="F:ATP hydrolysis activity"/>
    <property type="evidence" value="ECO:0007669"/>
    <property type="project" value="InterPro"/>
</dbReference>
<dbReference type="SMART" id="SM00382">
    <property type="entry name" value="AAA"/>
    <property type="match status" value="1"/>
</dbReference>
<proteinExistence type="predicted"/>
<accession>A0A1G2P5K3</accession>
<evidence type="ECO:0000256" key="6">
    <source>
        <dbReference type="ARBA" id="ARBA00022989"/>
    </source>
</evidence>
<dbReference type="STRING" id="1802335.A3G59_03290"/>
<dbReference type="FunFam" id="3.40.50.300:FF:000287">
    <property type="entry name" value="Multidrug ABC transporter ATP-binding protein"/>
    <property type="match status" value="1"/>
</dbReference>
<dbReference type="Pfam" id="PF00005">
    <property type="entry name" value="ABC_tran"/>
    <property type="match status" value="1"/>
</dbReference>
<evidence type="ECO:0000256" key="5">
    <source>
        <dbReference type="ARBA" id="ARBA00022840"/>
    </source>
</evidence>
<feature type="domain" description="ABC transporter" evidence="8">
    <location>
        <begin position="52"/>
        <end position="286"/>
    </location>
</feature>
<evidence type="ECO:0000256" key="2">
    <source>
        <dbReference type="ARBA" id="ARBA00022448"/>
    </source>
</evidence>
<dbReference type="Gene3D" id="3.40.50.300">
    <property type="entry name" value="P-loop containing nucleotide triphosphate hydrolases"/>
    <property type="match status" value="1"/>
</dbReference>
<name>A0A1G2P5K3_9BACT</name>
<dbReference type="InterPro" id="IPR003593">
    <property type="entry name" value="AAA+_ATPase"/>
</dbReference>
<comment type="subcellular location">
    <subcellularLocation>
        <location evidence="1">Cell membrane</location>
        <topology evidence="1">Multi-pass membrane protein</topology>
    </subcellularLocation>
</comment>
<dbReference type="GO" id="GO:0005524">
    <property type="term" value="F:ATP binding"/>
    <property type="evidence" value="ECO:0007669"/>
    <property type="project" value="UniProtKB-KW"/>
</dbReference>
<dbReference type="InterPro" id="IPR039421">
    <property type="entry name" value="Type_1_exporter"/>
</dbReference>
<dbReference type="SUPFAM" id="SSF52540">
    <property type="entry name" value="P-loop containing nucleoside triphosphate hydrolases"/>
    <property type="match status" value="1"/>
</dbReference>
<gene>
    <name evidence="9" type="ORF">A3G59_03290</name>
</gene>
<evidence type="ECO:0000313" key="10">
    <source>
        <dbReference type="Proteomes" id="UP000176881"/>
    </source>
</evidence>
<dbReference type="PANTHER" id="PTHR43394:SF1">
    <property type="entry name" value="ATP-BINDING CASSETTE SUB-FAMILY B MEMBER 10, MITOCHONDRIAL"/>
    <property type="match status" value="1"/>
</dbReference>
<sequence>MLFGPFVTLGRNWQVVQNGLASIAESEKILNESPENYEPAGAPDISNLRGDIRFDDVDFYYEKGKPVLQGISFEARAGEVIALVGESGVGKSTLVDLVSGYHFPNSGTVRVDGYDIRTLNLKILRRQIGVVPQEVALFNDTILHNIKYGVFDATQGEVREAAEHAHALDFIEKFPDKWSQIVGERGVKLSVGQKQRVAIARAVLRKPRILILDEPTSALDAKNEKLISESLEALMSGRTTFIIAHRLSTVRRADKILVFKEGRIIESGKHEELLLIKDGEYKKLYEYQIGLHG</sequence>
<dbReference type="EMBL" id="MHSN01000046">
    <property type="protein sequence ID" value="OHA43618.1"/>
    <property type="molecule type" value="Genomic_DNA"/>
</dbReference>
<dbReference type="Gene3D" id="1.20.1560.10">
    <property type="entry name" value="ABC transporter type 1, transmembrane domain"/>
    <property type="match status" value="1"/>
</dbReference>
<dbReference type="GO" id="GO:0090374">
    <property type="term" value="P:oligopeptide export from mitochondrion"/>
    <property type="evidence" value="ECO:0007669"/>
    <property type="project" value="TreeGrafter"/>
</dbReference>
<evidence type="ECO:0000256" key="3">
    <source>
        <dbReference type="ARBA" id="ARBA00022692"/>
    </source>
</evidence>
<comment type="caution">
    <text evidence="9">The sequence shown here is derived from an EMBL/GenBank/DDBJ whole genome shotgun (WGS) entry which is preliminary data.</text>
</comment>
<evidence type="ECO:0000256" key="7">
    <source>
        <dbReference type="ARBA" id="ARBA00023136"/>
    </source>
</evidence>
<evidence type="ECO:0000259" key="8">
    <source>
        <dbReference type="PROSITE" id="PS50893"/>
    </source>
</evidence>
<evidence type="ECO:0000313" key="9">
    <source>
        <dbReference type="EMBL" id="OHA43618.1"/>
    </source>
</evidence>
<dbReference type="InterPro" id="IPR027417">
    <property type="entry name" value="P-loop_NTPase"/>
</dbReference>
<keyword evidence="3" id="KW-0812">Transmembrane</keyword>
<dbReference type="PROSITE" id="PS50893">
    <property type="entry name" value="ABC_TRANSPORTER_2"/>
    <property type="match status" value="1"/>
</dbReference>
<dbReference type="AlphaFoldDB" id="A0A1G2P5K3"/>
<evidence type="ECO:0000256" key="4">
    <source>
        <dbReference type="ARBA" id="ARBA00022741"/>
    </source>
</evidence>
<keyword evidence="5" id="KW-0067">ATP-binding</keyword>
<keyword evidence="2" id="KW-0813">Transport</keyword>
<dbReference type="Proteomes" id="UP000176881">
    <property type="component" value="Unassembled WGS sequence"/>
</dbReference>
<protein>
    <recommendedName>
        <fullName evidence="8">ABC transporter domain-containing protein</fullName>
    </recommendedName>
</protein>
<dbReference type="GO" id="GO:0015421">
    <property type="term" value="F:ABC-type oligopeptide transporter activity"/>
    <property type="evidence" value="ECO:0007669"/>
    <property type="project" value="TreeGrafter"/>
</dbReference>
<reference evidence="9 10" key="1">
    <citation type="journal article" date="2016" name="Nat. Commun.">
        <title>Thousands of microbial genomes shed light on interconnected biogeochemical processes in an aquifer system.</title>
        <authorList>
            <person name="Anantharaman K."/>
            <person name="Brown C.T."/>
            <person name="Hug L.A."/>
            <person name="Sharon I."/>
            <person name="Castelle C.J."/>
            <person name="Probst A.J."/>
            <person name="Thomas B.C."/>
            <person name="Singh A."/>
            <person name="Wilkins M.J."/>
            <person name="Karaoz U."/>
            <person name="Brodie E.L."/>
            <person name="Williams K.H."/>
            <person name="Hubbard S.S."/>
            <person name="Banfield J.F."/>
        </authorList>
    </citation>
    <scope>NUCLEOTIDE SEQUENCE [LARGE SCALE GENOMIC DNA]</scope>
</reference>
<dbReference type="InterPro" id="IPR017871">
    <property type="entry name" value="ABC_transporter-like_CS"/>
</dbReference>
<dbReference type="InterPro" id="IPR003439">
    <property type="entry name" value="ABC_transporter-like_ATP-bd"/>
</dbReference>
<keyword evidence="4" id="KW-0547">Nucleotide-binding</keyword>